<reference evidence="11 12" key="1">
    <citation type="submission" date="2023-06" db="EMBL/GenBank/DDBJ databases">
        <title>Cellulomonas sp. MW4 Whole genome sequence.</title>
        <authorList>
            <person name="Park S."/>
        </authorList>
    </citation>
    <scope>NUCLEOTIDE SEQUENCE [LARGE SCALE GENOMIC DNA]</scope>
    <source>
        <strain evidence="11 12">MW4</strain>
    </source>
</reference>
<keyword evidence="2" id="KW-0645">Protease</keyword>
<dbReference type="Proteomes" id="UP001529338">
    <property type="component" value="Unassembled WGS sequence"/>
</dbReference>
<evidence type="ECO:0000256" key="9">
    <source>
        <dbReference type="SAM" id="MobiDB-lite"/>
    </source>
</evidence>
<evidence type="ECO:0000256" key="6">
    <source>
        <dbReference type="ARBA" id="ARBA00023268"/>
    </source>
</evidence>
<dbReference type="Gene3D" id="3.40.710.10">
    <property type="entry name" value="DD-peptidase/beta-lactamase superfamily"/>
    <property type="match status" value="1"/>
</dbReference>
<organism evidence="11 12">
    <name type="scientific">Cellulomonas alba</name>
    <dbReference type="NCBI Taxonomy" id="3053467"/>
    <lineage>
        <taxon>Bacteria</taxon>
        <taxon>Bacillati</taxon>
        <taxon>Actinomycetota</taxon>
        <taxon>Actinomycetes</taxon>
        <taxon>Micrococcales</taxon>
        <taxon>Cellulomonadaceae</taxon>
        <taxon>Cellulomonas</taxon>
    </lineage>
</organism>
<dbReference type="InterPro" id="IPR023346">
    <property type="entry name" value="Lysozyme-like_dom_sf"/>
</dbReference>
<evidence type="ECO:0000313" key="12">
    <source>
        <dbReference type="Proteomes" id="UP001529338"/>
    </source>
</evidence>
<dbReference type="Pfam" id="PF00905">
    <property type="entry name" value="Transpeptidase"/>
    <property type="match status" value="1"/>
</dbReference>
<evidence type="ECO:0000259" key="10">
    <source>
        <dbReference type="PROSITE" id="PS51178"/>
    </source>
</evidence>
<dbReference type="Pfam" id="PF00912">
    <property type="entry name" value="Transgly"/>
    <property type="match status" value="1"/>
</dbReference>
<dbReference type="InterPro" id="IPR050396">
    <property type="entry name" value="Glycosyltr_51/Transpeptidase"/>
</dbReference>
<evidence type="ECO:0000256" key="8">
    <source>
        <dbReference type="ARBA" id="ARBA00049902"/>
    </source>
</evidence>
<keyword evidence="6" id="KW-0511">Multifunctional enzyme</keyword>
<feature type="domain" description="PASTA" evidence="10">
    <location>
        <begin position="714"/>
        <end position="778"/>
    </location>
</feature>
<dbReference type="CDD" id="cd06577">
    <property type="entry name" value="PASTA_pknB"/>
    <property type="match status" value="1"/>
</dbReference>
<evidence type="ECO:0000313" key="11">
    <source>
        <dbReference type="EMBL" id="MDM7855323.1"/>
    </source>
</evidence>
<feature type="compositionally biased region" description="Low complexity" evidence="9">
    <location>
        <begin position="763"/>
        <end position="777"/>
    </location>
</feature>
<feature type="compositionally biased region" description="Gly residues" evidence="9">
    <location>
        <begin position="796"/>
        <end position="820"/>
    </location>
</feature>
<dbReference type="Gene3D" id="1.10.3810.10">
    <property type="entry name" value="Biosynthetic peptidoglycan transglycosylase-like"/>
    <property type="match status" value="1"/>
</dbReference>
<sequence>MPNPAPRPPVRRGRQVNAAQALALLLSFALVAGLGGVLAAGLALPAVAVANTATDTAVEAFDALPTELDYAKTLPQKSTILAADGSVLATFYDQNRIVVPLSDIAPILQHAVIATEDKRFYEHGGVDPTGMLRAMVKNQLSSDSTQGASTLTQQYVKNVLIEQALELPTKAEQQKAIQEARGATYERKLREAKLAIALEKDLTKDQILERYLNIAQFGPSEYGVETAAEYYFGKHAKDVSYLEAATIAGITQSPTKWDPVQNPKDSENRRNTVLALMHQQGYITDAQYTAGVATPLAKTLHLTKVSQGCMAAGSVVAGSGYFCDYVTKVIANDPAFGKTKQARTNLLYRGGLTITTTLVPSQQKAADKSVKKGIPVKDPSGVASSIVSVEPGTGKITAMAQNRNYDATSNAGRRDTSVNYNTDFAYGGSRGFQPGSTFKPFTLLEWLKSGHSLYERVNGTVRPLNKNMFTACGARMPYEVWTPGNSEPGSGMMSVLQATENSVNLAYLSMAMDLDLCDIMDDSADLGVHLSTPGGGKVPPLPSNVIGTANVAPMTMAAAFATFASGGTYCTPVAVTKVVDANGKSLPVPKANCHEAIDSRYANAVNFALSHVWQGTAKNVPNKPTFTSAGKTGTTSKNEETWFVGYTPRLATAVWVGYPTGFKPVQGKTIAGVYHQYLYGADIAAPTWVRFMESALKKGTNPDFGSVGNHELYGDQVQIPYVVGQTVEAATQTLTDAGFSVQVDPQTIDSNVPGGSVAQQSPSGRGVRGTTVTLTLSNGNSPDKQNNDKGNQPGNHDGGGKGGPTKPGPGGGGPGTGHGGCRPPRRPRAPRRARRVGSRSPGPRHSPGRSSRPSGTRCVR</sequence>
<keyword evidence="4" id="KW-0808">Transferase</keyword>
<dbReference type="PROSITE" id="PS51178">
    <property type="entry name" value="PASTA"/>
    <property type="match status" value="1"/>
</dbReference>
<name>A0ABT7SGK2_9CELL</name>
<evidence type="ECO:0000256" key="1">
    <source>
        <dbReference type="ARBA" id="ARBA00022645"/>
    </source>
</evidence>
<dbReference type="SMART" id="SM00740">
    <property type="entry name" value="PASTA"/>
    <property type="match status" value="1"/>
</dbReference>
<accession>A0ABT7SGK2</accession>
<feature type="compositionally biased region" description="Basic residues" evidence="9">
    <location>
        <begin position="823"/>
        <end position="837"/>
    </location>
</feature>
<keyword evidence="1" id="KW-0121">Carboxypeptidase</keyword>
<keyword evidence="12" id="KW-1185">Reference proteome</keyword>
<evidence type="ECO:0000256" key="3">
    <source>
        <dbReference type="ARBA" id="ARBA00022676"/>
    </source>
</evidence>
<dbReference type="PANTHER" id="PTHR32282">
    <property type="entry name" value="BINDING PROTEIN TRANSPEPTIDASE, PUTATIVE-RELATED"/>
    <property type="match status" value="1"/>
</dbReference>
<keyword evidence="3" id="KW-0328">Glycosyltransferase</keyword>
<evidence type="ECO:0000256" key="4">
    <source>
        <dbReference type="ARBA" id="ARBA00022679"/>
    </source>
</evidence>
<evidence type="ECO:0000256" key="2">
    <source>
        <dbReference type="ARBA" id="ARBA00022670"/>
    </source>
</evidence>
<comment type="catalytic activity">
    <reaction evidence="8">
        <text>[GlcNAc-(1-&gt;4)-Mur2Ac(oyl-L-Ala-gamma-D-Glu-L-Lys-D-Ala-D-Ala)](n)-di-trans,octa-cis-undecaprenyl diphosphate + beta-D-GlcNAc-(1-&gt;4)-Mur2Ac(oyl-L-Ala-gamma-D-Glu-L-Lys-D-Ala-D-Ala)-di-trans,octa-cis-undecaprenyl diphosphate = [GlcNAc-(1-&gt;4)-Mur2Ac(oyl-L-Ala-gamma-D-Glu-L-Lys-D-Ala-D-Ala)](n+1)-di-trans,octa-cis-undecaprenyl diphosphate + di-trans,octa-cis-undecaprenyl diphosphate + H(+)</text>
        <dbReference type="Rhea" id="RHEA:23708"/>
        <dbReference type="Rhea" id="RHEA-COMP:9602"/>
        <dbReference type="Rhea" id="RHEA-COMP:9603"/>
        <dbReference type="ChEBI" id="CHEBI:15378"/>
        <dbReference type="ChEBI" id="CHEBI:58405"/>
        <dbReference type="ChEBI" id="CHEBI:60033"/>
        <dbReference type="ChEBI" id="CHEBI:78435"/>
        <dbReference type="EC" id="2.4.99.28"/>
    </reaction>
</comment>
<dbReference type="SUPFAM" id="SSF53955">
    <property type="entry name" value="Lysozyme-like"/>
    <property type="match status" value="1"/>
</dbReference>
<dbReference type="PANTHER" id="PTHR32282:SF33">
    <property type="entry name" value="PEPTIDOGLYCAN GLYCOSYLTRANSFERASE"/>
    <property type="match status" value="1"/>
</dbReference>
<dbReference type="InterPro" id="IPR001460">
    <property type="entry name" value="PCN-bd_Tpept"/>
</dbReference>
<dbReference type="EMBL" id="JAUCGQ010000001">
    <property type="protein sequence ID" value="MDM7855323.1"/>
    <property type="molecule type" value="Genomic_DNA"/>
</dbReference>
<comment type="caution">
    <text evidence="11">The sequence shown here is derived from an EMBL/GenBank/DDBJ whole genome shotgun (WGS) entry which is preliminary data.</text>
</comment>
<dbReference type="Pfam" id="PF03793">
    <property type="entry name" value="PASTA"/>
    <property type="match status" value="1"/>
</dbReference>
<dbReference type="InterPro" id="IPR012338">
    <property type="entry name" value="Beta-lactam/transpept-like"/>
</dbReference>
<keyword evidence="5" id="KW-0378">Hydrolase</keyword>
<protein>
    <submittedName>
        <fullName evidence="11">Transglycosylase domain-containing protein</fullName>
    </submittedName>
</protein>
<dbReference type="InterPro" id="IPR036950">
    <property type="entry name" value="PBP_transglycosylase"/>
</dbReference>
<feature type="compositionally biased region" description="Low complexity" evidence="9">
    <location>
        <begin position="838"/>
        <end position="860"/>
    </location>
</feature>
<dbReference type="Gene3D" id="3.30.10.20">
    <property type="match status" value="1"/>
</dbReference>
<proteinExistence type="predicted"/>
<gene>
    <name evidence="11" type="ORF">QRT04_10320</name>
</gene>
<dbReference type="RefSeq" id="WP_289455129.1">
    <property type="nucleotide sequence ID" value="NZ_JAUCGQ010000001.1"/>
</dbReference>
<evidence type="ECO:0000256" key="7">
    <source>
        <dbReference type="ARBA" id="ARBA00034000"/>
    </source>
</evidence>
<dbReference type="InterPro" id="IPR005543">
    <property type="entry name" value="PASTA_dom"/>
</dbReference>
<comment type="catalytic activity">
    <reaction evidence="7">
        <text>Preferential cleavage: (Ac)2-L-Lys-D-Ala-|-D-Ala. Also transpeptidation of peptidyl-alanyl moieties that are N-acyl substituents of D-alanine.</text>
        <dbReference type="EC" id="3.4.16.4"/>
    </reaction>
</comment>
<dbReference type="SUPFAM" id="SSF56601">
    <property type="entry name" value="beta-lactamase/transpeptidase-like"/>
    <property type="match status" value="1"/>
</dbReference>
<feature type="compositionally biased region" description="Polar residues" evidence="9">
    <location>
        <begin position="778"/>
        <end position="794"/>
    </location>
</feature>
<dbReference type="InterPro" id="IPR001264">
    <property type="entry name" value="Glyco_trans_51"/>
</dbReference>
<evidence type="ECO:0000256" key="5">
    <source>
        <dbReference type="ARBA" id="ARBA00022801"/>
    </source>
</evidence>
<feature type="region of interest" description="Disordered" evidence="9">
    <location>
        <begin position="745"/>
        <end position="860"/>
    </location>
</feature>